<accession>A0ACC8CWG8</accession>
<proteinExistence type="predicted"/>
<evidence type="ECO:0000313" key="2">
    <source>
        <dbReference type="Proteomes" id="UP000091857"/>
    </source>
</evidence>
<protein>
    <submittedName>
        <fullName evidence="1">Uncharacterized protein</fullName>
    </submittedName>
</protein>
<dbReference type="Proteomes" id="UP000091857">
    <property type="component" value="Chromosome 11"/>
</dbReference>
<gene>
    <name evidence="1" type="ORF">MANES_11G045400v8</name>
</gene>
<keyword evidence="2" id="KW-1185">Reference proteome</keyword>
<dbReference type="EMBL" id="CM004397">
    <property type="protein sequence ID" value="OAY36806.2"/>
    <property type="molecule type" value="Genomic_DNA"/>
</dbReference>
<organism evidence="1 2">
    <name type="scientific">Manihot esculenta</name>
    <name type="common">Cassava</name>
    <name type="synonym">Jatropha manihot</name>
    <dbReference type="NCBI Taxonomy" id="3983"/>
    <lineage>
        <taxon>Eukaryota</taxon>
        <taxon>Viridiplantae</taxon>
        <taxon>Streptophyta</taxon>
        <taxon>Embryophyta</taxon>
        <taxon>Tracheophyta</taxon>
        <taxon>Spermatophyta</taxon>
        <taxon>Magnoliopsida</taxon>
        <taxon>eudicotyledons</taxon>
        <taxon>Gunneridae</taxon>
        <taxon>Pentapetalae</taxon>
        <taxon>rosids</taxon>
        <taxon>fabids</taxon>
        <taxon>Malpighiales</taxon>
        <taxon>Euphorbiaceae</taxon>
        <taxon>Crotonoideae</taxon>
        <taxon>Manihoteae</taxon>
        <taxon>Manihot</taxon>
    </lineage>
</organism>
<evidence type="ECO:0000313" key="1">
    <source>
        <dbReference type="EMBL" id="OAY36806.2"/>
    </source>
</evidence>
<comment type="caution">
    <text evidence="1">The sequence shown here is derived from an EMBL/GenBank/DDBJ whole genome shotgun (WGS) entry which is preliminary data.</text>
</comment>
<name>A0ACC8CWG8_MANES</name>
<sequence>MASAAISLILLSFSCFILFTRPAASQNTTIVQGEQLKGELSANNGMFILRFQATAITETDIRSYLAIFYTYENRYPVWVANRDSPILGTSAILIIDTNGSLKILHDGGEPIFLYKVERPCNTSATLEDSGNFVLYQANPDGSKQVLWQSFDYPTDTLLPGMKLGIDLRTRHKWLLTSSRSSMSPASGSFTFGVDPNVTNQLVIRWLGDGYWTSGPWQRGRFNLLKDSSLNEIYKFRYISNENETYFNYSVNTATSIFPMLRMDSEGDLVGFRSNSYYQEVSCSLFDAGTVTPEDGCVQQKLPECRSPEDIFKFRAHAGYISYNGLFEYSVSENLTLQDCKAKCLSSCSCAAYASKYKDGTGCEIWSSTAGFRRTNSDDQRQIYFIDKGNKWWLWLTIAVGGFAIIPPVFSFCYALWTKHKEKGWKKVDQKTLLHELGGNATERQEEGENELHVFSFEIIATATNYFSTANKLGRGGFGPVYKGRLTDGREIAIKRLSTTSGQGLVEFKNEAILIAKLQHTNLVRLLGFCIQGDEKILVYEYMPNKSLDFYLFDSSKKSILDWKKRFNIIEGIAQGLLYLHKYSRLRVIHRDLKASNILLDEEMNPKISDFGMARILGLKESEANTNRIVGTYGYMSPEYAMNGIVSIKVDVFSFGVLVLEIVSGKKNNGGYHSEHLLNLIGYAWQLWNEGRGLDLLDPILKEFCPQNVLRCIHVGLLCVQYHATDRPTMSDVVSMLSNETMQLPEPKQPAFFMNTAAEEPDIPESHSDNCSINQISISIMEAR</sequence>
<reference evidence="2" key="1">
    <citation type="journal article" date="2016" name="Nat. Biotechnol.">
        <title>Sequencing wild and cultivated cassava and related species reveals extensive interspecific hybridization and genetic diversity.</title>
        <authorList>
            <person name="Bredeson J.V."/>
            <person name="Lyons J.B."/>
            <person name="Prochnik S.E."/>
            <person name="Wu G.A."/>
            <person name="Ha C.M."/>
            <person name="Edsinger-Gonzales E."/>
            <person name="Grimwood J."/>
            <person name="Schmutz J."/>
            <person name="Rabbi I.Y."/>
            <person name="Egesi C."/>
            <person name="Nauluvula P."/>
            <person name="Lebot V."/>
            <person name="Ndunguru J."/>
            <person name="Mkamilo G."/>
            <person name="Bart R.S."/>
            <person name="Setter T.L."/>
            <person name="Gleadow R.M."/>
            <person name="Kulakow P."/>
            <person name="Ferguson M.E."/>
            <person name="Rounsley S."/>
            <person name="Rokhsar D.S."/>
        </authorList>
    </citation>
    <scope>NUCLEOTIDE SEQUENCE [LARGE SCALE GENOMIC DNA]</scope>
    <source>
        <strain evidence="2">cv. AM560-2</strain>
    </source>
</reference>